<gene>
    <name evidence="1" type="ORF">K040078D81_49500</name>
</gene>
<reference evidence="1 2" key="1">
    <citation type="submission" date="2024-04" db="EMBL/GenBank/DDBJ databases">
        <title>Defined microbial consortia suppress multidrug-resistant proinflammatory Enterobacteriaceae via ecological control.</title>
        <authorList>
            <person name="Furuichi M."/>
            <person name="Kawaguchi T."/>
            <person name="Pust M."/>
            <person name="Yasuma K."/>
            <person name="Plichta D."/>
            <person name="Hasegawa N."/>
            <person name="Ohya T."/>
            <person name="Bhattarai S."/>
            <person name="Sasajima S."/>
            <person name="Aoto Y."/>
            <person name="Tuganbaev T."/>
            <person name="Yaginuma M."/>
            <person name="Ueda M."/>
            <person name="Okahashi N."/>
            <person name="Amafuji K."/>
            <person name="Kiridooshi Y."/>
            <person name="Sugita K."/>
            <person name="Strazar M."/>
            <person name="Skelly A."/>
            <person name="Suda W."/>
            <person name="Hattori M."/>
            <person name="Nakamoto N."/>
            <person name="Caballero S."/>
            <person name="Norman J."/>
            <person name="Olle B."/>
            <person name="Tanoue T."/>
            <person name="Arita M."/>
            <person name="Bucci V."/>
            <person name="Atarashi K."/>
            <person name="Xavier R."/>
            <person name="Honda K."/>
        </authorList>
    </citation>
    <scope>NUCLEOTIDE SEQUENCE [LARGE SCALE GENOMIC DNA]</scope>
    <source>
        <strain evidence="2">k04-0078-D8-1</strain>
    </source>
</reference>
<dbReference type="InterPro" id="IPR009057">
    <property type="entry name" value="Homeodomain-like_sf"/>
</dbReference>
<name>A0ABQ0BH91_9FIRM</name>
<dbReference type="SUPFAM" id="SSF46689">
    <property type="entry name" value="Homeodomain-like"/>
    <property type="match status" value="1"/>
</dbReference>
<dbReference type="RefSeq" id="WP_095175648.1">
    <property type="nucleotide sequence ID" value="NZ_BAABYW010000001.1"/>
</dbReference>
<evidence type="ECO:0008006" key="3">
    <source>
        <dbReference type="Google" id="ProtNLM"/>
    </source>
</evidence>
<comment type="caution">
    <text evidence="1">The sequence shown here is derived from an EMBL/GenBank/DDBJ whole genome shotgun (WGS) entry which is preliminary data.</text>
</comment>
<keyword evidence="2" id="KW-1185">Reference proteome</keyword>
<accession>A0ABQ0BH91</accession>
<evidence type="ECO:0000313" key="1">
    <source>
        <dbReference type="EMBL" id="GAA6410833.1"/>
    </source>
</evidence>
<proteinExistence type="predicted"/>
<dbReference type="EMBL" id="BAABYW010000001">
    <property type="protein sequence ID" value="GAA6410833.1"/>
    <property type="molecule type" value="Genomic_DNA"/>
</dbReference>
<evidence type="ECO:0000313" key="2">
    <source>
        <dbReference type="Proteomes" id="UP001600943"/>
    </source>
</evidence>
<protein>
    <recommendedName>
        <fullName evidence="3">TetR/AcrR family transcriptional regulator</fullName>
    </recommendedName>
</protein>
<dbReference type="Gene3D" id="1.10.357.10">
    <property type="entry name" value="Tetracycline Repressor, domain 2"/>
    <property type="match status" value="1"/>
</dbReference>
<sequence>MSMYNKLKVQDASEITVREIAKENQCSPAALYRHFESLEYLIILGSMRFFIDYMVEYGHLMDSNNNLMDSYIKGWKLFNKYAFERPDLYYRLLWGQYNAMFSDALVEYFELFPVSGSERYPAYFYTLLFTEDIIERDFLMLRRAVNYNLLSYEDAVYFSKSNTLIVKGMLEMYMGRDLESRRQGEQECNELLLKNLEKVYVPSEYGL</sequence>
<organism evidence="1 2">
    <name type="scientific">Blautia hominis</name>
    <dbReference type="NCBI Taxonomy" id="2025493"/>
    <lineage>
        <taxon>Bacteria</taxon>
        <taxon>Bacillati</taxon>
        <taxon>Bacillota</taxon>
        <taxon>Clostridia</taxon>
        <taxon>Lachnospirales</taxon>
        <taxon>Lachnospiraceae</taxon>
        <taxon>Blautia</taxon>
    </lineage>
</organism>
<dbReference type="Proteomes" id="UP001600943">
    <property type="component" value="Unassembled WGS sequence"/>
</dbReference>